<reference evidence="16" key="1">
    <citation type="submission" date="2017-10" db="EMBL/GenBank/DDBJ databases">
        <title>A new Pekin duck reference genome.</title>
        <authorList>
            <person name="Hou Z.-C."/>
            <person name="Zhou Z.-K."/>
            <person name="Zhu F."/>
            <person name="Hou S.-S."/>
        </authorList>
    </citation>
    <scope>NUCLEOTIDE SEQUENCE [LARGE SCALE GENOMIC DNA]</scope>
</reference>
<evidence type="ECO:0000256" key="6">
    <source>
        <dbReference type="ARBA" id="ARBA00022840"/>
    </source>
</evidence>
<dbReference type="InterPro" id="IPR002474">
    <property type="entry name" value="CarbamoylP_synth_ssu_N"/>
</dbReference>
<dbReference type="GO" id="GO:0006207">
    <property type="term" value="P:'de novo' pyrimidine nucleobase biosynthetic process"/>
    <property type="evidence" value="ECO:0007669"/>
    <property type="project" value="InterPro"/>
</dbReference>
<reference evidence="15" key="3">
    <citation type="submission" date="2025-09" db="UniProtKB">
        <authorList>
            <consortium name="Ensembl"/>
        </authorList>
    </citation>
    <scope>IDENTIFICATION</scope>
</reference>
<dbReference type="Ensembl" id="ENSAPLT00000036422.1">
    <property type="protein sequence ID" value="ENSAPLP00000022138.1"/>
    <property type="gene ID" value="ENSAPLG00000022025.1"/>
</dbReference>
<dbReference type="GO" id="GO:0005524">
    <property type="term" value="F:ATP binding"/>
    <property type="evidence" value="ECO:0007669"/>
    <property type="project" value="UniProtKB-KW"/>
</dbReference>
<dbReference type="InterPro" id="IPR017926">
    <property type="entry name" value="GATASE"/>
</dbReference>
<dbReference type="SMART" id="SM01097">
    <property type="entry name" value="CPSase_sm_chain"/>
    <property type="match status" value="1"/>
</dbReference>
<dbReference type="InterPro" id="IPR006274">
    <property type="entry name" value="CarbamoylP_synth_ssu"/>
</dbReference>
<evidence type="ECO:0000256" key="5">
    <source>
        <dbReference type="ARBA" id="ARBA00022741"/>
    </source>
</evidence>
<comment type="catalytic activity">
    <reaction evidence="12">
        <text>L-glutamine + H2O = L-glutamate + NH4(+)</text>
        <dbReference type="Rhea" id="RHEA:15889"/>
        <dbReference type="ChEBI" id="CHEBI:15377"/>
        <dbReference type="ChEBI" id="CHEBI:28938"/>
        <dbReference type="ChEBI" id="CHEBI:29985"/>
        <dbReference type="ChEBI" id="CHEBI:58359"/>
    </reaction>
</comment>
<evidence type="ECO:0000256" key="8">
    <source>
        <dbReference type="ARBA" id="ARBA00044031"/>
    </source>
</evidence>
<feature type="region of interest" description="Disordered" evidence="13">
    <location>
        <begin position="489"/>
        <end position="509"/>
    </location>
</feature>
<evidence type="ECO:0000256" key="10">
    <source>
        <dbReference type="ARBA" id="ARBA00044340"/>
    </source>
</evidence>
<keyword evidence="6" id="KW-0067">ATP-binding</keyword>
<evidence type="ECO:0000256" key="7">
    <source>
        <dbReference type="ARBA" id="ARBA00022962"/>
    </source>
</evidence>
<dbReference type="AlphaFoldDB" id="A0A493T8W8"/>
<evidence type="ECO:0000256" key="3">
    <source>
        <dbReference type="ARBA" id="ARBA00012738"/>
    </source>
</evidence>
<dbReference type="Gene3D" id="3.50.30.20">
    <property type="entry name" value="Carbamoyl-phosphate synthase small subunit, N-terminal domain"/>
    <property type="match status" value="1"/>
</dbReference>
<dbReference type="NCBIfam" id="NF009475">
    <property type="entry name" value="PRK12838.1"/>
    <property type="match status" value="1"/>
</dbReference>
<dbReference type="InterPro" id="IPR035686">
    <property type="entry name" value="CPSase_GATase1"/>
</dbReference>
<dbReference type="InterPro" id="IPR050472">
    <property type="entry name" value="Anth_synth/Amidotransfase"/>
</dbReference>
<evidence type="ECO:0000256" key="11">
    <source>
        <dbReference type="ARBA" id="ARBA00048816"/>
    </source>
</evidence>
<organism evidence="15 16">
    <name type="scientific">Anas platyrhynchos platyrhynchos</name>
    <name type="common">Northern mallard</name>
    <dbReference type="NCBI Taxonomy" id="8840"/>
    <lineage>
        <taxon>Eukaryota</taxon>
        <taxon>Metazoa</taxon>
        <taxon>Chordata</taxon>
        <taxon>Craniata</taxon>
        <taxon>Vertebrata</taxon>
        <taxon>Euteleostomi</taxon>
        <taxon>Archelosauria</taxon>
        <taxon>Archosauria</taxon>
        <taxon>Dinosauria</taxon>
        <taxon>Saurischia</taxon>
        <taxon>Theropoda</taxon>
        <taxon>Coelurosauria</taxon>
        <taxon>Aves</taxon>
        <taxon>Neognathae</taxon>
        <taxon>Galloanserae</taxon>
        <taxon>Anseriformes</taxon>
        <taxon>Anatidae</taxon>
        <taxon>Anatinae</taxon>
        <taxon>Anas</taxon>
    </lineage>
</organism>
<comment type="similarity">
    <text evidence="2">Belongs to the CarA family.</text>
</comment>
<dbReference type="InterPro" id="IPR036480">
    <property type="entry name" value="CarbP_synth_ssu_N_sf"/>
</dbReference>
<evidence type="ECO:0000256" key="1">
    <source>
        <dbReference type="ARBA" id="ARBA00005077"/>
    </source>
</evidence>
<dbReference type="SUPFAM" id="SSF52021">
    <property type="entry name" value="Carbamoyl phosphate synthetase, small subunit N-terminal domain"/>
    <property type="match status" value="1"/>
</dbReference>
<dbReference type="PRINTS" id="PR00099">
    <property type="entry name" value="CPSGATASE"/>
</dbReference>
<dbReference type="Gene3D" id="3.40.50.20">
    <property type="match status" value="1"/>
</dbReference>
<comment type="subunit">
    <text evidence="8">Heterodimer composed of 2 chains; the small (or glutamine) chain promotes the hydrolysis of glutamine to ammonia, which is used by the large (or ammonia) chain to synthesize carbamoyl phosphate.</text>
</comment>
<evidence type="ECO:0000256" key="12">
    <source>
        <dbReference type="ARBA" id="ARBA00049285"/>
    </source>
</evidence>
<dbReference type="PANTHER" id="PTHR43418">
    <property type="entry name" value="MULTIFUNCTIONAL TRYPTOPHAN BIOSYNTHESIS PROTEIN-RELATED"/>
    <property type="match status" value="1"/>
</dbReference>
<evidence type="ECO:0000256" key="13">
    <source>
        <dbReference type="SAM" id="MobiDB-lite"/>
    </source>
</evidence>
<evidence type="ECO:0000256" key="2">
    <source>
        <dbReference type="ARBA" id="ARBA00007800"/>
    </source>
</evidence>
<dbReference type="Pfam" id="PF25596">
    <property type="entry name" value="CPSase_L_D1"/>
    <property type="match status" value="1"/>
</dbReference>
<evidence type="ECO:0000313" key="16">
    <source>
        <dbReference type="Proteomes" id="UP000016666"/>
    </source>
</evidence>
<dbReference type="CDD" id="cd01744">
    <property type="entry name" value="GATase1_CPSase"/>
    <property type="match status" value="1"/>
</dbReference>
<dbReference type="PROSITE" id="PS51273">
    <property type="entry name" value="GATASE_TYPE_1"/>
    <property type="match status" value="1"/>
</dbReference>
<comment type="pathway">
    <text evidence="1">Amino-acid biosynthesis; L-arginine biosynthesis; carbamoyl phosphate from bicarbonate: step 1/1.</text>
</comment>
<dbReference type="NCBIfam" id="TIGR01368">
    <property type="entry name" value="CPSaseIIsmall"/>
    <property type="match status" value="1"/>
</dbReference>
<dbReference type="FunFam" id="3.40.50.880:FF:000006">
    <property type="entry name" value="Carbamoyl-phosphate synthase 1, mitochondrial"/>
    <property type="match status" value="1"/>
</dbReference>
<dbReference type="STRING" id="8840.ENSAPLP00000022138"/>
<dbReference type="SUPFAM" id="SSF52440">
    <property type="entry name" value="PreATP-grasp domain"/>
    <property type="match status" value="1"/>
</dbReference>
<sequence>VAQLHLGSAHPIWGLPRTMASARPSLDLTGLGVGWPAGYPRGAGGLSRAGGHDPGCAHTLLLQWFESSKIHVAALVVGECSETPSHWSASRSLHQWLKEQNIPGLAGVDTRALTKKIREKGTLLGKLVPDETLENSLPFEDPNKRHLVQEVSLKTPRVFNPGGSLRITAVDCGLKYNQVRCLCERGAAVTVVPWDHPLDTADFDGLFISNGPGDPQLCQQTVAGLRSVLGAPQPKPVFGVCLGHQLIALAIGARTYKMKYGNRGHNQPCLHEDTRRCFITAQNHGFAVEAGSLPPGWAPLFTNANDRSNEGLVHEHKPFFSVQFHPEHRAGPTDLEGLFDVFCQNRWAWGTRVLPSPPSAGQEPARPRKVLILGSGGLSIGQAGEFDYSGSQVSAPPGDRVGTGWGAQAASCEPAAPPGHQSAEGGEHPDGADQPQHRHGADLQGAGRQGVLPAHHPRVRHPGEHRGAGGRGDGELGVSGWWNTAWGATEGVGGCSPTERALLPPGDPQ</sequence>
<dbReference type="GO" id="GO:0004088">
    <property type="term" value="F:carbamoyl-phosphate synthase (glutamine-hydrolyzing) activity"/>
    <property type="evidence" value="ECO:0007669"/>
    <property type="project" value="UniProtKB-EC"/>
</dbReference>
<dbReference type="PANTHER" id="PTHR43418:SF7">
    <property type="entry name" value="CARBAMOYL-PHOSPHATE SYNTHASE SMALL CHAIN"/>
    <property type="match status" value="1"/>
</dbReference>
<evidence type="ECO:0000259" key="14">
    <source>
        <dbReference type="SMART" id="SM01097"/>
    </source>
</evidence>
<dbReference type="Proteomes" id="UP000016666">
    <property type="component" value="Unassembled WGS sequence"/>
</dbReference>
<dbReference type="GO" id="GO:0006541">
    <property type="term" value="P:glutamine metabolic process"/>
    <property type="evidence" value="ECO:0007669"/>
    <property type="project" value="InterPro"/>
</dbReference>
<proteinExistence type="inferred from homology"/>
<feature type="domain" description="Carbamoyl-phosphate synthase small subunit N-terminal" evidence="14">
    <location>
        <begin position="22"/>
        <end position="128"/>
    </location>
</feature>
<feature type="region of interest" description="Disordered" evidence="13">
    <location>
        <begin position="389"/>
        <end position="473"/>
    </location>
</feature>
<dbReference type="InterPro" id="IPR016185">
    <property type="entry name" value="PreATP-grasp_dom_sf"/>
</dbReference>
<keyword evidence="16" id="KW-1185">Reference proteome</keyword>
<evidence type="ECO:0000256" key="4">
    <source>
        <dbReference type="ARBA" id="ARBA00022598"/>
    </source>
</evidence>
<dbReference type="Gene3D" id="3.40.50.880">
    <property type="match status" value="1"/>
</dbReference>
<comment type="catalytic activity">
    <reaction evidence="11">
        <text>hydrogencarbonate + L-glutamine + 2 ATP + H2O = carbamoyl phosphate + L-glutamate + 2 ADP + phosphate + 2 H(+)</text>
        <dbReference type="Rhea" id="RHEA:18633"/>
        <dbReference type="ChEBI" id="CHEBI:15377"/>
        <dbReference type="ChEBI" id="CHEBI:15378"/>
        <dbReference type="ChEBI" id="CHEBI:17544"/>
        <dbReference type="ChEBI" id="CHEBI:29985"/>
        <dbReference type="ChEBI" id="CHEBI:30616"/>
        <dbReference type="ChEBI" id="CHEBI:43474"/>
        <dbReference type="ChEBI" id="CHEBI:58228"/>
        <dbReference type="ChEBI" id="CHEBI:58359"/>
        <dbReference type="ChEBI" id="CHEBI:456216"/>
        <dbReference type="EC" id="6.3.5.5"/>
    </reaction>
</comment>
<dbReference type="Pfam" id="PF00988">
    <property type="entry name" value="CPSase_sm_chain"/>
    <property type="match status" value="1"/>
</dbReference>
<dbReference type="SUPFAM" id="SSF52317">
    <property type="entry name" value="Class I glutamine amidotransferase-like"/>
    <property type="match status" value="1"/>
</dbReference>
<dbReference type="GeneTree" id="ENSGT00940000157241"/>
<reference evidence="15" key="2">
    <citation type="submission" date="2025-08" db="UniProtKB">
        <authorList>
            <consortium name="Ensembl"/>
        </authorList>
    </citation>
    <scope>IDENTIFICATION</scope>
</reference>
<keyword evidence="4" id="KW-0436">Ligase</keyword>
<dbReference type="PRINTS" id="PR00096">
    <property type="entry name" value="GATASE"/>
</dbReference>
<keyword evidence="5" id="KW-0547">Nucleotide-binding</keyword>
<dbReference type="PRINTS" id="PR00097">
    <property type="entry name" value="ANTSNTHASEII"/>
</dbReference>
<evidence type="ECO:0000313" key="15">
    <source>
        <dbReference type="Ensembl" id="ENSAPLP00000022138.1"/>
    </source>
</evidence>
<feature type="compositionally biased region" description="Basic and acidic residues" evidence="13">
    <location>
        <begin position="425"/>
        <end position="441"/>
    </location>
</feature>
<dbReference type="Pfam" id="PF00117">
    <property type="entry name" value="GATase"/>
    <property type="match status" value="1"/>
</dbReference>
<evidence type="ECO:0000256" key="9">
    <source>
        <dbReference type="ARBA" id="ARBA00044168"/>
    </source>
</evidence>
<keyword evidence="7" id="KW-0315">Glutamine amidotransferase</keyword>
<accession>A0A493T8W8</accession>
<dbReference type="InterPro" id="IPR058047">
    <property type="entry name" value="CPSase_preATP-grasp"/>
</dbReference>
<dbReference type="InterPro" id="IPR029062">
    <property type="entry name" value="Class_I_gatase-like"/>
</dbReference>
<protein>
    <recommendedName>
        <fullName evidence="9">Carbamoyl phosphate synthase arginine-specific small chain</fullName>
        <ecNumber evidence="3">6.3.5.5</ecNumber>
    </recommendedName>
    <alternativeName>
        <fullName evidence="10">Arginine-specific carbamoyl phosphate synthetase, glutamine chain</fullName>
    </alternativeName>
</protein>
<name>A0A493T8W8_ANAPP</name>
<dbReference type="EC" id="6.3.5.5" evidence="3"/>